<dbReference type="Gene3D" id="1.10.510.10">
    <property type="entry name" value="Transferase(Phosphotransferase) domain 1"/>
    <property type="match status" value="1"/>
</dbReference>
<keyword evidence="6 17" id="KW-0732">Signal</keyword>
<dbReference type="InterPro" id="IPR000719">
    <property type="entry name" value="Prot_kinase_dom"/>
</dbReference>
<dbReference type="FunFam" id="3.30.200.20:FF:000043">
    <property type="entry name" value="Wall-associated receptor kinase 2"/>
    <property type="match status" value="1"/>
</dbReference>
<evidence type="ECO:0000256" key="9">
    <source>
        <dbReference type="ARBA" id="ARBA00022840"/>
    </source>
</evidence>
<dbReference type="AlphaFoldDB" id="A0A6J0JW72"/>
<dbReference type="GO" id="GO:0005886">
    <property type="term" value="C:plasma membrane"/>
    <property type="evidence" value="ECO:0007669"/>
    <property type="project" value="TreeGrafter"/>
</dbReference>
<dbReference type="PROSITE" id="PS00108">
    <property type="entry name" value="PROTEIN_KINASE_ST"/>
    <property type="match status" value="1"/>
</dbReference>
<dbReference type="SUPFAM" id="SSF56112">
    <property type="entry name" value="Protein kinase-like (PK-like)"/>
    <property type="match status" value="1"/>
</dbReference>
<dbReference type="CDD" id="cd14066">
    <property type="entry name" value="STKc_IRAK"/>
    <property type="match status" value="1"/>
</dbReference>
<keyword evidence="10 16" id="KW-1133">Transmembrane helix</keyword>
<evidence type="ECO:0000256" key="8">
    <source>
        <dbReference type="ARBA" id="ARBA00022777"/>
    </source>
</evidence>
<dbReference type="InterPro" id="IPR013695">
    <property type="entry name" value="WAK"/>
</dbReference>
<dbReference type="Pfam" id="PF13947">
    <property type="entry name" value="GUB_WAK_bind"/>
    <property type="match status" value="1"/>
</dbReference>
<evidence type="ECO:0000256" key="15">
    <source>
        <dbReference type="ARBA" id="ARBA00047951"/>
    </source>
</evidence>
<evidence type="ECO:0000256" key="1">
    <source>
        <dbReference type="ARBA" id="ARBA00004479"/>
    </source>
</evidence>
<keyword evidence="4" id="KW-0808">Transferase</keyword>
<name>A0A6J0JW72_RAPSA</name>
<feature type="domain" description="Protein kinase" evidence="18">
    <location>
        <begin position="422"/>
        <end position="695"/>
    </location>
</feature>
<keyword evidence="5 16" id="KW-0812">Transmembrane</keyword>
<keyword evidence="7" id="KW-0547">Nucleotide-binding</keyword>
<feature type="signal peptide" evidence="17">
    <location>
        <begin position="1"/>
        <end position="25"/>
    </location>
</feature>
<protein>
    <submittedName>
        <fullName evidence="20">Wall-associated receptor kinase-like 5</fullName>
    </submittedName>
</protein>
<dbReference type="Pfam" id="PF08488">
    <property type="entry name" value="WAK"/>
    <property type="match status" value="1"/>
</dbReference>
<sequence length="727" mass="80739">MKTKTYNLICIAASVLTFLINGSSAATSQNGNSTTSCSKTCGGISIPFPFGIGGKDCYLNNWYEVVCNTTTSSGTPVPFLSRINTELVNISLPDGDKPYGVVLIKGPVTSFGCSSSNTSQGLKKSRPDLNVTGKGSPYFITDNNRLVAVGCGTKALMTDLESETLGCGSSCKESLSGQQVSDSICDGYKCCQTRIPLERPQVIDVTGGEGCRVSFLTDKRYSPSNVTAPEQFHAGGYAVVELGWYFGTSDSRFRNPLGCRNLTRYGSYDSDTRCLCEYGYFYEMSYRNCYCPIGFTGNPYLRGGCVEADMCKEPDVCKEGICENMRGSMYTCKPKPMITKPGKSFVLEGVLIGVLGLLFLVGGIFWLFVVIRKRRRIIRGRKFFRRNGGLLLKQQLTTTNDGSVDMSRIFTSKELEKATDNFSVKRVLGQGGQGTVYKGMLVDGRIVAVKRSKLVDEDKMQEFINEVALLSQINHRNIVKLLGCCLETEVPILVYEYIPNGDLFKRLHDESDDYKMTWEVRLRIAVEIAGALSYMHSAASFPIYHRDIKTTNILLDEKYRAKVSDFGTSRSVAVDQTHLTTLVAGSFGYMDPEYFLSSQYTDKSDVYSFGVVLVELMTGEKPLSRVRSEEGRGLATDFIEAMKENRVVDIIDDRIKEEGKMDQVMAVAELARRCLSQKGRKRPNMREISIELERISSSPEDLKLHFLNNEEDDKGCSSHANQENIII</sequence>
<reference evidence="20" key="2">
    <citation type="submission" date="2025-08" db="UniProtKB">
        <authorList>
            <consortium name="RefSeq"/>
        </authorList>
    </citation>
    <scope>IDENTIFICATION</scope>
    <source>
        <tissue evidence="20">Leaf</tissue>
    </source>
</reference>
<comment type="subcellular location">
    <subcellularLocation>
        <location evidence="1">Membrane</location>
        <topology evidence="1">Single-pass type I membrane protein</topology>
    </subcellularLocation>
</comment>
<keyword evidence="19" id="KW-1185">Reference proteome</keyword>
<dbReference type="InterPro" id="IPR008271">
    <property type="entry name" value="Ser/Thr_kinase_AS"/>
</dbReference>
<dbReference type="InterPro" id="IPR011009">
    <property type="entry name" value="Kinase-like_dom_sf"/>
</dbReference>
<keyword evidence="8" id="KW-0418">Kinase</keyword>
<keyword evidence="3" id="KW-0597">Phosphoprotein</keyword>
<organism evidence="19 20">
    <name type="scientific">Raphanus sativus</name>
    <name type="common">Radish</name>
    <name type="synonym">Raphanus raphanistrum var. sativus</name>
    <dbReference type="NCBI Taxonomy" id="3726"/>
    <lineage>
        <taxon>Eukaryota</taxon>
        <taxon>Viridiplantae</taxon>
        <taxon>Streptophyta</taxon>
        <taxon>Embryophyta</taxon>
        <taxon>Tracheophyta</taxon>
        <taxon>Spermatophyta</taxon>
        <taxon>Magnoliopsida</taxon>
        <taxon>eudicotyledons</taxon>
        <taxon>Gunneridae</taxon>
        <taxon>Pentapetalae</taxon>
        <taxon>rosids</taxon>
        <taxon>malvids</taxon>
        <taxon>Brassicales</taxon>
        <taxon>Brassicaceae</taxon>
        <taxon>Brassiceae</taxon>
        <taxon>Raphanus</taxon>
    </lineage>
</organism>
<dbReference type="InterPro" id="IPR045274">
    <property type="entry name" value="WAK-like"/>
</dbReference>
<evidence type="ECO:0000256" key="10">
    <source>
        <dbReference type="ARBA" id="ARBA00022989"/>
    </source>
</evidence>
<proteinExistence type="predicted"/>
<feature type="transmembrane region" description="Helical" evidence="16">
    <location>
        <begin position="345"/>
        <end position="371"/>
    </location>
</feature>
<dbReference type="Gene3D" id="3.30.200.20">
    <property type="entry name" value="Phosphorylase Kinase, domain 1"/>
    <property type="match status" value="1"/>
</dbReference>
<dbReference type="KEGG" id="rsz:108812228"/>
<dbReference type="PANTHER" id="PTHR27005">
    <property type="entry name" value="WALL-ASSOCIATED RECEPTOR KINASE-LIKE 21"/>
    <property type="match status" value="1"/>
</dbReference>
<evidence type="ECO:0000259" key="18">
    <source>
        <dbReference type="PROSITE" id="PS50011"/>
    </source>
</evidence>
<dbReference type="FunFam" id="1.10.510.10:FF:000084">
    <property type="entry name" value="Wall-associated receptor kinase 2"/>
    <property type="match status" value="1"/>
</dbReference>
<dbReference type="GO" id="GO:0007166">
    <property type="term" value="P:cell surface receptor signaling pathway"/>
    <property type="evidence" value="ECO:0007669"/>
    <property type="project" value="InterPro"/>
</dbReference>
<evidence type="ECO:0000256" key="3">
    <source>
        <dbReference type="ARBA" id="ARBA00022553"/>
    </source>
</evidence>
<dbReference type="Proteomes" id="UP000504610">
    <property type="component" value="Chromosome 6"/>
</dbReference>
<dbReference type="GO" id="GO:0004674">
    <property type="term" value="F:protein serine/threonine kinase activity"/>
    <property type="evidence" value="ECO:0007669"/>
    <property type="project" value="UniProtKB-KW"/>
</dbReference>
<evidence type="ECO:0000256" key="6">
    <source>
        <dbReference type="ARBA" id="ARBA00022729"/>
    </source>
</evidence>
<dbReference type="SMART" id="SM00220">
    <property type="entry name" value="S_TKc"/>
    <property type="match status" value="1"/>
</dbReference>
<evidence type="ECO:0000256" key="14">
    <source>
        <dbReference type="ARBA" id="ARBA00047558"/>
    </source>
</evidence>
<evidence type="ECO:0000256" key="4">
    <source>
        <dbReference type="ARBA" id="ARBA00022679"/>
    </source>
</evidence>
<evidence type="ECO:0000256" key="17">
    <source>
        <dbReference type="SAM" id="SignalP"/>
    </source>
</evidence>
<dbReference type="InterPro" id="IPR001245">
    <property type="entry name" value="Ser-Thr/Tyr_kinase_cat_dom"/>
</dbReference>
<reference evidence="19" key="1">
    <citation type="journal article" date="2019" name="Database">
        <title>The radish genome database (RadishGD): an integrated information resource for radish genomics.</title>
        <authorList>
            <person name="Yu H.J."/>
            <person name="Baek S."/>
            <person name="Lee Y.J."/>
            <person name="Cho A."/>
            <person name="Mun J.H."/>
        </authorList>
    </citation>
    <scope>NUCLEOTIDE SEQUENCE [LARGE SCALE GENOMIC DNA]</scope>
    <source>
        <strain evidence="19">cv. WK10039</strain>
    </source>
</reference>
<evidence type="ECO:0000313" key="19">
    <source>
        <dbReference type="Proteomes" id="UP000504610"/>
    </source>
</evidence>
<evidence type="ECO:0000256" key="13">
    <source>
        <dbReference type="ARBA" id="ARBA00023180"/>
    </source>
</evidence>
<dbReference type="Pfam" id="PF07714">
    <property type="entry name" value="PK_Tyr_Ser-Thr"/>
    <property type="match status" value="1"/>
</dbReference>
<evidence type="ECO:0000313" key="20">
    <source>
        <dbReference type="RefSeq" id="XP_018439927.1"/>
    </source>
</evidence>
<dbReference type="GO" id="GO:0030247">
    <property type="term" value="F:polysaccharide binding"/>
    <property type="evidence" value="ECO:0007669"/>
    <property type="project" value="InterPro"/>
</dbReference>
<evidence type="ECO:0000256" key="11">
    <source>
        <dbReference type="ARBA" id="ARBA00023136"/>
    </source>
</evidence>
<keyword evidence="12" id="KW-1015">Disulfide bond</keyword>
<evidence type="ECO:0000256" key="12">
    <source>
        <dbReference type="ARBA" id="ARBA00023157"/>
    </source>
</evidence>
<accession>A0A6J0JW72</accession>
<dbReference type="PANTHER" id="PTHR27005:SF528">
    <property type="entry name" value="PROTEIN KINASE DOMAIN-CONTAINING PROTEIN"/>
    <property type="match status" value="1"/>
</dbReference>
<dbReference type="GeneID" id="108812228"/>
<evidence type="ECO:0000256" key="2">
    <source>
        <dbReference type="ARBA" id="ARBA00022527"/>
    </source>
</evidence>
<dbReference type="RefSeq" id="XP_018439927.1">
    <property type="nucleotide sequence ID" value="XM_018584425.2"/>
</dbReference>
<gene>
    <name evidence="20" type="primary">LOC108812228</name>
</gene>
<dbReference type="GO" id="GO:0005524">
    <property type="term" value="F:ATP binding"/>
    <property type="evidence" value="ECO:0007669"/>
    <property type="project" value="UniProtKB-KW"/>
</dbReference>
<comment type="catalytic activity">
    <reaction evidence="14">
        <text>L-seryl-[protein] + ATP = O-phospho-L-seryl-[protein] + ADP + H(+)</text>
        <dbReference type="Rhea" id="RHEA:17989"/>
        <dbReference type="Rhea" id="RHEA-COMP:9863"/>
        <dbReference type="Rhea" id="RHEA-COMP:11604"/>
        <dbReference type="ChEBI" id="CHEBI:15378"/>
        <dbReference type="ChEBI" id="CHEBI:29999"/>
        <dbReference type="ChEBI" id="CHEBI:30616"/>
        <dbReference type="ChEBI" id="CHEBI:83421"/>
        <dbReference type="ChEBI" id="CHEBI:456216"/>
    </reaction>
</comment>
<dbReference type="OrthoDB" id="4062651at2759"/>
<keyword evidence="2" id="KW-0723">Serine/threonine-protein kinase</keyword>
<keyword evidence="9" id="KW-0067">ATP-binding</keyword>
<evidence type="ECO:0000256" key="5">
    <source>
        <dbReference type="ARBA" id="ARBA00022692"/>
    </source>
</evidence>
<comment type="catalytic activity">
    <reaction evidence="15">
        <text>L-threonyl-[protein] + ATP = O-phospho-L-threonyl-[protein] + ADP + H(+)</text>
        <dbReference type="Rhea" id="RHEA:46608"/>
        <dbReference type="Rhea" id="RHEA-COMP:11060"/>
        <dbReference type="Rhea" id="RHEA-COMP:11605"/>
        <dbReference type="ChEBI" id="CHEBI:15378"/>
        <dbReference type="ChEBI" id="CHEBI:30013"/>
        <dbReference type="ChEBI" id="CHEBI:30616"/>
        <dbReference type="ChEBI" id="CHEBI:61977"/>
        <dbReference type="ChEBI" id="CHEBI:456216"/>
    </reaction>
</comment>
<feature type="chain" id="PRO_5026923451" evidence="17">
    <location>
        <begin position="26"/>
        <end position="727"/>
    </location>
</feature>
<keyword evidence="13" id="KW-0325">Glycoprotein</keyword>
<evidence type="ECO:0000256" key="7">
    <source>
        <dbReference type="ARBA" id="ARBA00022741"/>
    </source>
</evidence>
<evidence type="ECO:0000256" key="16">
    <source>
        <dbReference type="SAM" id="Phobius"/>
    </source>
</evidence>
<dbReference type="PROSITE" id="PS50011">
    <property type="entry name" value="PROTEIN_KINASE_DOM"/>
    <property type="match status" value="1"/>
</dbReference>
<keyword evidence="11 16" id="KW-0472">Membrane</keyword>
<dbReference type="InterPro" id="IPR025287">
    <property type="entry name" value="WAK_GUB"/>
</dbReference>